<dbReference type="RefSeq" id="WP_153534404.1">
    <property type="nucleotide sequence ID" value="NZ_WEGH01000002.1"/>
</dbReference>
<dbReference type="GO" id="GO:0008840">
    <property type="term" value="F:4-hydroxy-tetrahydrodipicolinate synthase activity"/>
    <property type="evidence" value="ECO:0007669"/>
    <property type="project" value="UniProtKB-EC"/>
</dbReference>
<keyword evidence="2 4" id="KW-0456">Lyase</keyword>
<protein>
    <submittedName>
        <fullName evidence="7">4-hydroxy-tetrahydrodipicolinate synthase</fullName>
        <ecNumber evidence="7">4.3.3.7</ecNumber>
    </submittedName>
</protein>
<organism evidence="7 8">
    <name type="scientific">Actinomadura macrotermitis</name>
    <dbReference type="NCBI Taxonomy" id="2585200"/>
    <lineage>
        <taxon>Bacteria</taxon>
        <taxon>Bacillati</taxon>
        <taxon>Actinomycetota</taxon>
        <taxon>Actinomycetes</taxon>
        <taxon>Streptosporangiales</taxon>
        <taxon>Thermomonosporaceae</taxon>
        <taxon>Actinomadura</taxon>
    </lineage>
</organism>
<dbReference type="AlphaFoldDB" id="A0A7K0BXV1"/>
<evidence type="ECO:0000256" key="1">
    <source>
        <dbReference type="ARBA" id="ARBA00007592"/>
    </source>
</evidence>
<comment type="similarity">
    <text evidence="1 4">Belongs to the DapA family.</text>
</comment>
<dbReference type="SUPFAM" id="SSF51569">
    <property type="entry name" value="Aldolase"/>
    <property type="match status" value="1"/>
</dbReference>
<dbReference type="PIRSF" id="PIRSF001365">
    <property type="entry name" value="DHDPS"/>
    <property type="match status" value="1"/>
</dbReference>
<feature type="active site" description="Proton donor/acceptor" evidence="5">
    <location>
        <position position="132"/>
    </location>
</feature>
<reference evidence="7 8" key="1">
    <citation type="submission" date="2019-10" db="EMBL/GenBank/DDBJ databases">
        <title>Actinomadura rubteroloni sp. nov. and Actinomadura macrotermitis sp. nov., isolated from the gut of fungus growing-termite Macrotermes natalensis.</title>
        <authorList>
            <person name="Benndorf R."/>
            <person name="Martin K."/>
            <person name="Kuefner M."/>
            <person name="De Beer W."/>
            <person name="Kaster A.-K."/>
            <person name="Vollmers J."/>
            <person name="Poulsen M."/>
            <person name="Beemelmanns C."/>
        </authorList>
    </citation>
    <scope>NUCLEOTIDE SEQUENCE [LARGE SCALE GENOMIC DNA]</scope>
    <source>
        <strain evidence="7 8">RB68</strain>
    </source>
</reference>
<accession>A0A7K0BXV1</accession>
<dbReference type="GO" id="GO:0044281">
    <property type="term" value="P:small molecule metabolic process"/>
    <property type="evidence" value="ECO:0007669"/>
    <property type="project" value="UniProtKB-ARBA"/>
</dbReference>
<dbReference type="PANTHER" id="PTHR12128">
    <property type="entry name" value="DIHYDRODIPICOLINATE SYNTHASE"/>
    <property type="match status" value="1"/>
</dbReference>
<feature type="binding site" evidence="6">
    <location>
        <position position="200"/>
    </location>
    <ligand>
        <name>pyruvate</name>
        <dbReference type="ChEBI" id="CHEBI:15361"/>
    </ligand>
</feature>
<evidence type="ECO:0000313" key="8">
    <source>
        <dbReference type="Proteomes" id="UP000487268"/>
    </source>
</evidence>
<name>A0A7K0BXV1_9ACTN</name>
<dbReference type="Gene3D" id="3.20.20.70">
    <property type="entry name" value="Aldolase class I"/>
    <property type="match status" value="1"/>
</dbReference>
<keyword evidence="8" id="KW-1185">Reference proteome</keyword>
<dbReference type="InterPro" id="IPR002220">
    <property type="entry name" value="DapA-like"/>
</dbReference>
<dbReference type="SMART" id="SM01130">
    <property type="entry name" value="DHDPS"/>
    <property type="match status" value="1"/>
</dbReference>
<dbReference type="PANTHER" id="PTHR12128:SF66">
    <property type="entry name" value="4-HYDROXY-2-OXOGLUTARATE ALDOLASE, MITOCHONDRIAL"/>
    <property type="match status" value="1"/>
</dbReference>
<dbReference type="EMBL" id="WEGH01000002">
    <property type="protein sequence ID" value="MQY06018.1"/>
    <property type="molecule type" value="Genomic_DNA"/>
</dbReference>
<dbReference type="Pfam" id="PF00701">
    <property type="entry name" value="DHDPS"/>
    <property type="match status" value="1"/>
</dbReference>
<dbReference type="Proteomes" id="UP000487268">
    <property type="component" value="Unassembled WGS sequence"/>
</dbReference>
<keyword evidence="3" id="KW-0704">Schiff base</keyword>
<dbReference type="PRINTS" id="PR00146">
    <property type="entry name" value="DHPICSNTHASE"/>
</dbReference>
<evidence type="ECO:0000256" key="3">
    <source>
        <dbReference type="ARBA" id="ARBA00023270"/>
    </source>
</evidence>
<gene>
    <name evidence="7" type="primary">dapA_2</name>
    <name evidence="7" type="ORF">ACRB68_40980</name>
</gene>
<feature type="binding site" evidence="6">
    <location>
        <position position="44"/>
    </location>
    <ligand>
        <name>pyruvate</name>
        <dbReference type="ChEBI" id="CHEBI:15361"/>
    </ligand>
</feature>
<comment type="caution">
    <text evidence="7">The sequence shown here is derived from an EMBL/GenBank/DDBJ whole genome shotgun (WGS) entry which is preliminary data.</text>
</comment>
<evidence type="ECO:0000256" key="2">
    <source>
        <dbReference type="ARBA" id="ARBA00023239"/>
    </source>
</evidence>
<dbReference type="EC" id="4.3.3.7" evidence="7"/>
<evidence type="ECO:0000256" key="6">
    <source>
        <dbReference type="PIRSR" id="PIRSR001365-2"/>
    </source>
</evidence>
<dbReference type="InterPro" id="IPR020625">
    <property type="entry name" value="Schiff_base-form_aldolases_AS"/>
</dbReference>
<evidence type="ECO:0000256" key="5">
    <source>
        <dbReference type="PIRSR" id="PIRSR001365-1"/>
    </source>
</evidence>
<evidence type="ECO:0000313" key="7">
    <source>
        <dbReference type="EMBL" id="MQY06018.1"/>
    </source>
</evidence>
<dbReference type="OrthoDB" id="9782828at2"/>
<dbReference type="InterPro" id="IPR013785">
    <property type="entry name" value="Aldolase_TIM"/>
</dbReference>
<sequence length="311" mass="32032">MHGVHVSLITPFTAAGAVDAASLARLAGHVLDHGAAGLVALATTGEAALLSAAEQRTVLEVCRAVTIDRGVPLTVGAGTMGTDDTVRQARERAPMADALLVVVPYYLRPSDEGVVEHFQAVGAAVDVPLLPYNIPYRTGKQLHLDTLLRLLDLDCVTSMKHCPGAIDADTLALLASGRPVLCGDDAYTYPMLRLGAAGAISATACLAPAACAGLDLATHNALLPLVDALFAEPSPAVLKACLAELGLIDDPAVRAPLRAPRRETVRRAMAAYRALYAEVDACAAARAACGIAATTRSSAASSCAADRNHTS</sequence>
<feature type="active site" description="Schiff-base intermediate with substrate" evidence="5">
    <location>
        <position position="160"/>
    </location>
</feature>
<proteinExistence type="inferred from homology"/>
<dbReference type="PROSITE" id="PS00666">
    <property type="entry name" value="DHDPS_2"/>
    <property type="match status" value="1"/>
</dbReference>
<evidence type="ECO:0000256" key="4">
    <source>
        <dbReference type="PIRNR" id="PIRNR001365"/>
    </source>
</evidence>